<reference evidence="1 2" key="1">
    <citation type="submission" date="2017-08" db="EMBL/GenBank/DDBJ databases">
        <title>Complete Genome Sequence of Bacillus kochii Oregon-R-modENCODE STRAIN BDGP4, isolated from Drosophila melanogaster gut.</title>
        <authorList>
            <person name="Wan K.H."/>
            <person name="Yu C."/>
            <person name="Park S."/>
            <person name="Hammonds A.S."/>
            <person name="Booth B.W."/>
            <person name="Celniker S.E."/>
        </authorList>
    </citation>
    <scope>NUCLEOTIDE SEQUENCE [LARGE SCALE GENOMIC DNA]</scope>
    <source>
        <strain evidence="1 2">BDGP4</strain>
    </source>
</reference>
<organism evidence="1 2">
    <name type="scientific">Cytobacillus kochii</name>
    <dbReference type="NCBI Taxonomy" id="859143"/>
    <lineage>
        <taxon>Bacteria</taxon>
        <taxon>Bacillati</taxon>
        <taxon>Bacillota</taxon>
        <taxon>Bacilli</taxon>
        <taxon>Bacillales</taxon>
        <taxon>Bacillaceae</taxon>
        <taxon>Cytobacillus</taxon>
    </lineage>
</organism>
<gene>
    <name evidence="1" type="ORF">CKF48_05940</name>
</gene>
<protein>
    <submittedName>
        <fullName evidence="1">Uncharacterized protein</fullName>
    </submittedName>
</protein>
<keyword evidence="2" id="KW-1185">Reference proteome</keyword>
<accession>A0A248TFD8</accession>
<dbReference type="AlphaFoldDB" id="A0A248TFD8"/>
<name>A0A248TFD8_9BACI</name>
<dbReference type="EMBL" id="CP022983">
    <property type="protein sequence ID" value="ASV66907.1"/>
    <property type="molecule type" value="Genomic_DNA"/>
</dbReference>
<dbReference type="Proteomes" id="UP000215137">
    <property type="component" value="Chromosome"/>
</dbReference>
<proteinExistence type="predicted"/>
<dbReference type="KEGG" id="bko:CKF48_05940"/>
<evidence type="ECO:0000313" key="1">
    <source>
        <dbReference type="EMBL" id="ASV66907.1"/>
    </source>
</evidence>
<evidence type="ECO:0000313" key="2">
    <source>
        <dbReference type="Proteomes" id="UP000215137"/>
    </source>
</evidence>
<sequence length="66" mass="7720">MHTIKITNNSEQLVECIEYEQEKDFHRVLEQFKNNPIYKECLLEESKGQRVASLKVDSVNGNIHSN</sequence>